<evidence type="ECO:0000256" key="3">
    <source>
        <dbReference type="ARBA" id="ARBA00022746"/>
    </source>
</evidence>
<dbReference type="Gene3D" id="1.10.600.10">
    <property type="entry name" value="Farnesyl Diphosphate Synthase"/>
    <property type="match status" value="1"/>
</dbReference>
<dbReference type="InterPro" id="IPR002060">
    <property type="entry name" value="Squ/phyt_synthse"/>
</dbReference>
<dbReference type="EMBL" id="SEHH01000118">
    <property type="protein sequence ID" value="TBX38296.1"/>
    <property type="molecule type" value="Genomic_DNA"/>
</dbReference>
<evidence type="ECO:0000256" key="2">
    <source>
        <dbReference type="ARBA" id="ARBA00022679"/>
    </source>
</evidence>
<name>A0A4Q9Y0H8_9LACO</name>
<evidence type="ECO:0000256" key="1">
    <source>
        <dbReference type="ARBA" id="ARBA00004829"/>
    </source>
</evidence>
<accession>A0A4Q9Y0H8</accession>
<gene>
    <name evidence="4" type="ORF">EUZ87_13790</name>
</gene>
<dbReference type="SFLD" id="SFLDG01018">
    <property type="entry name" value="Squalene/Phytoene_Synthase_Lik"/>
    <property type="match status" value="1"/>
</dbReference>
<dbReference type="InterPro" id="IPR008949">
    <property type="entry name" value="Isoprenoid_synthase_dom_sf"/>
</dbReference>
<dbReference type="CDD" id="cd00683">
    <property type="entry name" value="Trans_IPPS_HH"/>
    <property type="match status" value="1"/>
</dbReference>
<dbReference type="GO" id="GO:0051996">
    <property type="term" value="F:squalene synthase [NAD(P)H] activity"/>
    <property type="evidence" value="ECO:0007669"/>
    <property type="project" value="InterPro"/>
</dbReference>
<dbReference type="InterPro" id="IPR033904">
    <property type="entry name" value="Trans_IPPS_HH"/>
</dbReference>
<dbReference type="PANTHER" id="PTHR31480">
    <property type="entry name" value="BIFUNCTIONAL LYCOPENE CYCLASE/PHYTOENE SYNTHASE"/>
    <property type="match status" value="1"/>
</dbReference>
<dbReference type="SFLD" id="SFLDG01212">
    <property type="entry name" value="Phytoene_synthase_like"/>
    <property type="match status" value="1"/>
</dbReference>
<dbReference type="InterPro" id="IPR044843">
    <property type="entry name" value="Trans_IPPS_bact-type"/>
</dbReference>
<dbReference type="SFLD" id="SFLDS00005">
    <property type="entry name" value="Isoprenoid_Synthase_Type_I"/>
    <property type="match status" value="1"/>
</dbReference>
<comment type="caution">
    <text evidence="4">The sequence shown here is derived from an EMBL/GenBank/DDBJ whole genome shotgun (WGS) entry which is preliminary data.</text>
</comment>
<protein>
    <submittedName>
        <fullName evidence="4">Phytoene/squalene synthase family protein</fullName>
    </submittedName>
</protein>
<keyword evidence="2" id="KW-0808">Transferase</keyword>
<organism evidence="4 5">
    <name type="scientific">Lactiplantibacillus paraplantarum</name>
    <dbReference type="NCBI Taxonomy" id="60520"/>
    <lineage>
        <taxon>Bacteria</taxon>
        <taxon>Bacillati</taxon>
        <taxon>Bacillota</taxon>
        <taxon>Bacilli</taxon>
        <taxon>Lactobacillales</taxon>
        <taxon>Lactobacillaceae</taxon>
        <taxon>Lactiplantibacillus</taxon>
    </lineage>
</organism>
<keyword evidence="3" id="KW-0125">Carotenoid biosynthesis</keyword>
<dbReference type="GO" id="GO:0016117">
    <property type="term" value="P:carotenoid biosynthetic process"/>
    <property type="evidence" value="ECO:0007669"/>
    <property type="project" value="UniProtKB-KW"/>
</dbReference>
<dbReference type="AlphaFoldDB" id="A0A4Q9Y0H8"/>
<comment type="pathway">
    <text evidence="1">Carotenoid biosynthesis.</text>
</comment>
<sequence length="291" mass="33167">MTQTNLKFEQHRADFDYCQSITKQSSNAFYTAFSKLPQTRAWSIYAVYAFCRTADDLVDIHHDIAGLVALRRSLTDFAAGHIPNHPMWRALAVVFETYDMNIDAFFDMLSGQEQDANFTQPTTQRELERYCYYVAGSVGLMILPMLATNHQTITQPAIHLGIAMQLTNILRDVGEDYQHGRIYLPTECLHHYQLQSTALGAHTPTTHFIELWEHEAQIAMTNYESALTMLPTIDPVARPSLLAATALYRELLIVAREQQYPVLTQRVFLTTNRKTQVLQQVATTIQALTIH</sequence>
<evidence type="ECO:0000313" key="4">
    <source>
        <dbReference type="EMBL" id="TBX38296.1"/>
    </source>
</evidence>
<reference evidence="4 5" key="1">
    <citation type="submission" date="2019-01" db="EMBL/GenBank/DDBJ databases">
        <title>Draft genome sequence of Lactobacillus paraplantarum OSY-TC318, a Producer of the novel lantibiotic Paraplantaracin TC318.</title>
        <authorList>
            <person name="Hussein W.E."/>
            <person name="Huang E."/>
            <person name="Yousef A.E."/>
        </authorList>
    </citation>
    <scope>NUCLEOTIDE SEQUENCE [LARGE SCALE GENOMIC DNA]</scope>
    <source>
        <strain evidence="4 5">OSY-TC318</strain>
    </source>
</reference>
<dbReference type="Pfam" id="PF00494">
    <property type="entry name" value="SQS_PSY"/>
    <property type="match status" value="1"/>
</dbReference>
<dbReference type="PROSITE" id="PS01045">
    <property type="entry name" value="SQUALEN_PHYTOEN_SYN_2"/>
    <property type="match status" value="1"/>
</dbReference>
<dbReference type="GO" id="GO:0004311">
    <property type="term" value="F:geranylgeranyl diphosphate synthase activity"/>
    <property type="evidence" value="ECO:0007669"/>
    <property type="project" value="InterPro"/>
</dbReference>
<dbReference type="Proteomes" id="UP000292648">
    <property type="component" value="Unassembled WGS sequence"/>
</dbReference>
<dbReference type="InterPro" id="IPR019845">
    <property type="entry name" value="Squalene/phytoene_synthase_CS"/>
</dbReference>
<proteinExistence type="predicted"/>
<dbReference type="SUPFAM" id="SSF48576">
    <property type="entry name" value="Terpenoid synthases"/>
    <property type="match status" value="1"/>
</dbReference>
<evidence type="ECO:0000313" key="5">
    <source>
        <dbReference type="Proteomes" id="UP000292648"/>
    </source>
</evidence>